<reference evidence="2" key="1">
    <citation type="submission" date="2015-04" db="UniProtKB">
        <authorList>
            <consortium name="EnsemblPlants"/>
        </authorList>
    </citation>
    <scope>IDENTIFICATION</scope>
</reference>
<dbReference type="PANTHER" id="PTHR33914:SF13">
    <property type="entry name" value="OS04G0467100 PROTEIN"/>
    <property type="match status" value="1"/>
</dbReference>
<evidence type="ECO:0000313" key="3">
    <source>
        <dbReference type="Proteomes" id="UP000026962"/>
    </source>
</evidence>
<dbReference type="GO" id="GO:0009786">
    <property type="term" value="P:regulation of asymmetric cell division"/>
    <property type="evidence" value="ECO:0007669"/>
    <property type="project" value="InterPro"/>
</dbReference>
<dbReference type="Proteomes" id="UP000026962">
    <property type="component" value="Chromosome 4"/>
</dbReference>
<dbReference type="AlphaFoldDB" id="A0A0E0KRN3"/>
<feature type="region of interest" description="Disordered" evidence="1">
    <location>
        <begin position="355"/>
        <end position="573"/>
    </location>
</feature>
<dbReference type="eggNOG" id="ENOG502QWDI">
    <property type="taxonomic scope" value="Eukaryota"/>
</dbReference>
<sequence>MQIMKIDDGRPYHSNVFHELVSNGGPKVDGEIEREAKQHILPDTMVQQTNPSEYSFMKAGQQNVDKAIQIRPEDVSYDKDVVEIKLPDIMVSSNYGVQFVKDVCIDEGVLADQKAIAEKVSLNMDSSKGVTNGVLMKETADEPAKSVNDLKSQIVVLPEACVTDGDTVEQYPSCKLHDLEGNNTVDELTVVNVEKSTPKQLVCNDSAEYRQQMCADISDSSENYGPILDGEAIDQVSSNDCHETGASIASEITNINGLPVESTADGHSGMVTVDGFAGVALNKTEINQINHYNPFIAYGSLEDTWEPKYSLPTIVDDVSIVPCPVEKTDSFSDIVNGALRGFNYLETGESIAEDSTLDSVVENSSTTDVQASEEEDEARNEDSLSDERKNPVDQRRSPVENTDSLSDPVDRALSSTETDEARNEDSRLDSTEASSSRSDVQPSEDRSDEVDNFVDGIRTDAEHGTGSGTSLLTGNTGPIDANSENHPKCEIDSVQDGHDFNPREANDGTNISEDNKDSKSSTLVQTEQVAEQNEPDSAKMTMQTEPVAQQNEPDSAKMTMQTESVAQPNETDSAKVTARNVIRNPFESSFSGPSIISGPLTPSGHIPYSGNISLRSDSSTTSTRSFAFPVLQTEWNSSPVKMAKADRRRLRRDRGWGYRILCCKF</sequence>
<keyword evidence="3" id="KW-1185">Reference proteome</keyword>
<evidence type="ECO:0000256" key="1">
    <source>
        <dbReference type="SAM" id="MobiDB-lite"/>
    </source>
</evidence>
<feature type="compositionally biased region" description="Polar residues" evidence="1">
    <location>
        <begin position="431"/>
        <end position="441"/>
    </location>
</feature>
<feature type="compositionally biased region" description="Polar residues" evidence="1">
    <location>
        <begin position="540"/>
        <end position="571"/>
    </location>
</feature>
<feature type="compositionally biased region" description="Polar residues" evidence="1">
    <location>
        <begin position="357"/>
        <end position="370"/>
    </location>
</feature>
<feature type="compositionally biased region" description="Polar residues" evidence="1">
    <location>
        <begin position="520"/>
        <end position="531"/>
    </location>
</feature>
<dbReference type="InterPro" id="IPR040378">
    <property type="entry name" value="BASL"/>
</dbReference>
<feature type="compositionally biased region" description="Low complexity" evidence="1">
    <location>
        <begin position="468"/>
        <end position="477"/>
    </location>
</feature>
<accession>A0A0E0KRN3</accession>
<feature type="compositionally biased region" description="Basic and acidic residues" evidence="1">
    <location>
        <begin position="419"/>
        <end position="430"/>
    </location>
</feature>
<evidence type="ECO:0000313" key="2">
    <source>
        <dbReference type="EnsemblPlants" id="OPUNC04G13300.2"/>
    </source>
</evidence>
<proteinExistence type="predicted"/>
<dbReference type="EnsemblPlants" id="OPUNC04G13300.2">
    <property type="protein sequence ID" value="OPUNC04G13300.2"/>
    <property type="gene ID" value="OPUNC04G13300"/>
</dbReference>
<feature type="compositionally biased region" description="Basic and acidic residues" evidence="1">
    <location>
        <begin position="483"/>
        <end position="506"/>
    </location>
</feature>
<dbReference type="PANTHER" id="PTHR33914">
    <property type="entry name" value="18S PRE-RIBOSOMAL ASSEMBLY PROTEIN GAR2-LIKE PROTEIN"/>
    <property type="match status" value="1"/>
</dbReference>
<organism evidence="2">
    <name type="scientific">Oryza punctata</name>
    <name type="common">Red rice</name>
    <dbReference type="NCBI Taxonomy" id="4537"/>
    <lineage>
        <taxon>Eukaryota</taxon>
        <taxon>Viridiplantae</taxon>
        <taxon>Streptophyta</taxon>
        <taxon>Embryophyta</taxon>
        <taxon>Tracheophyta</taxon>
        <taxon>Spermatophyta</taxon>
        <taxon>Magnoliopsida</taxon>
        <taxon>Liliopsida</taxon>
        <taxon>Poales</taxon>
        <taxon>Poaceae</taxon>
        <taxon>BOP clade</taxon>
        <taxon>Oryzoideae</taxon>
        <taxon>Oryzeae</taxon>
        <taxon>Oryzinae</taxon>
        <taxon>Oryza</taxon>
    </lineage>
</organism>
<protein>
    <submittedName>
        <fullName evidence="2">Uncharacterized protein</fullName>
    </submittedName>
</protein>
<dbReference type="OMA" id="DSAKMTM"/>
<name>A0A0E0KRN3_ORYPU</name>
<reference evidence="2" key="2">
    <citation type="submission" date="2018-05" db="EMBL/GenBank/DDBJ databases">
        <title>OpunRS2 (Oryza punctata Reference Sequence Version 2).</title>
        <authorList>
            <person name="Zhang J."/>
            <person name="Kudrna D."/>
            <person name="Lee S."/>
            <person name="Talag J."/>
            <person name="Welchert J."/>
            <person name="Wing R.A."/>
        </authorList>
    </citation>
    <scope>NUCLEOTIDE SEQUENCE [LARGE SCALE GENOMIC DNA]</scope>
</reference>
<feature type="compositionally biased region" description="Basic and acidic residues" evidence="1">
    <location>
        <begin position="380"/>
        <end position="398"/>
    </location>
</feature>
<dbReference type="Gramene" id="OPUNC04G13300.2">
    <property type="protein sequence ID" value="OPUNC04G13300.2"/>
    <property type="gene ID" value="OPUNC04G13300"/>
</dbReference>